<dbReference type="SUPFAM" id="SSF56747">
    <property type="entry name" value="Prim-pol domain"/>
    <property type="match status" value="1"/>
</dbReference>
<evidence type="ECO:0000313" key="3">
    <source>
        <dbReference type="EMBL" id="MFC6199763.1"/>
    </source>
</evidence>
<dbReference type="EMBL" id="JBHSSW010000066">
    <property type="protein sequence ID" value="MFC6199763.1"/>
    <property type="molecule type" value="Genomic_DNA"/>
</dbReference>
<protein>
    <submittedName>
        <fullName evidence="3">Bifunctional DNA primase/polymerase</fullName>
    </submittedName>
</protein>
<comment type="caution">
    <text evidence="3">The sequence shown here is derived from an EMBL/GenBank/DDBJ whole genome shotgun (WGS) entry which is preliminary data.</text>
</comment>
<dbReference type="SMART" id="SM00943">
    <property type="entry name" value="Prim-Pol"/>
    <property type="match status" value="1"/>
</dbReference>
<dbReference type="CDD" id="cd04859">
    <property type="entry name" value="Prim_Pol"/>
    <property type="match status" value="1"/>
</dbReference>
<dbReference type="RefSeq" id="WP_377381178.1">
    <property type="nucleotide sequence ID" value="NZ_JBHSSW010000066.1"/>
</dbReference>
<keyword evidence="1" id="KW-0378">Hydrolase</keyword>
<proteinExistence type="predicted"/>
<reference evidence="4" key="1">
    <citation type="journal article" date="2019" name="Int. J. Syst. Evol. Microbiol.">
        <title>The Global Catalogue of Microorganisms (GCM) 10K type strain sequencing project: providing services to taxonomists for standard genome sequencing and annotation.</title>
        <authorList>
            <consortium name="The Broad Institute Genomics Platform"/>
            <consortium name="The Broad Institute Genome Sequencing Center for Infectious Disease"/>
            <person name="Wu L."/>
            <person name="Ma J."/>
        </authorList>
    </citation>
    <scope>NUCLEOTIDE SEQUENCE [LARGE SCALE GENOMIC DNA]</scope>
    <source>
        <strain evidence="4">CGMCC-1.15741</strain>
    </source>
</reference>
<keyword evidence="4" id="KW-1185">Reference proteome</keyword>
<evidence type="ECO:0000259" key="2">
    <source>
        <dbReference type="SMART" id="SM00943"/>
    </source>
</evidence>
<dbReference type="InterPro" id="IPR015330">
    <property type="entry name" value="DNA_primase/pol_bifunc_N"/>
</dbReference>
<name>A0ABW1SEN6_9PROT</name>
<feature type="domain" description="DNA primase/polymerase bifunctional N-terminal" evidence="2">
    <location>
        <begin position="60"/>
        <end position="250"/>
    </location>
</feature>
<evidence type="ECO:0000256" key="1">
    <source>
        <dbReference type="ARBA" id="ARBA00022801"/>
    </source>
</evidence>
<dbReference type="InterPro" id="IPR051620">
    <property type="entry name" value="ORF904-like_C"/>
</dbReference>
<sequence length="420" mass="45454">MSKKTNPLRSGVNYENKAIEMQQLALFEDLPISFQSVARNGADGASSSIKAHNEVALGYAAWLADLEVPVLPVWGVDTKAGCSCKYRELKESKALGTPFEPCASPGKHPKRGGWQQYTSTDQIEIRKWFLNHKGRQNIAIATGGQANIIIVDLDGVEGADSYEKLLHEHGDMPETLEIETGSGGSHIILRAPKGVKVPNSASKIAPKIDIRGEGGLAVTAGSLHPRGNYYVFKHGRGPGEVGIAEAPDWLLELIAEGEPSSDPSSATCSADKVQRKPAGQLAAGSWSSLLESQLGDGPDGCGFDNVIYTAMCRYFTKFGANAEADTFVNTAMPLILDADCENERNKTRYATDGYLSEQLEKARAFVRSRHAYVPKRALPLMAELRLKEEPEEMAALLGEHFCMVKIGKHMVMAKKPAGGK</sequence>
<evidence type="ECO:0000313" key="4">
    <source>
        <dbReference type="Proteomes" id="UP001596303"/>
    </source>
</evidence>
<organism evidence="3 4">
    <name type="scientific">Ponticaulis profundi</name>
    <dbReference type="NCBI Taxonomy" id="2665222"/>
    <lineage>
        <taxon>Bacteria</taxon>
        <taxon>Pseudomonadati</taxon>
        <taxon>Pseudomonadota</taxon>
        <taxon>Alphaproteobacteria</taxon>
        <taxon>Hyphomonadales</taxon>
        <taxon>Hyphomonadaceae</taxon>
        <taxon>Ponticaulis</taxon>
    </lineage>
</organism>
<dbReference type="Proteomes" id="UP001596303">
    <property type="component" value="Unassembled WGS sequence"/>
</dbReference>
<dbReference type="PANTHER" id="PTHR35372">
    <property type="entry name" value="ATP BINDING PROTEIN-RELATED"/>
    <property type="match status" value="1"/>
</dbReference>
<gene>
    <name evidence="3" type="ORF">ACFQDM_16915</name>
</gene>
<accession>A0ABW1SEN6</accession>
<dbReference type="Pfam" id="PF09250">
    <property type="entry name" value="Prim-Pol"/>
    <property type="match status" value="1"/>
</dbReference>
<dbReference type="PANTHER" id="PTHR35372:SF2">
    <property type="entry name" value="SF3 HELICASE DOMAIN-CONTAINING PROTEIN"/>
    <property type="match status" value="1"/>
</dbReference>